<evidence type="ECO:0000256" key="2">
    <source>
        <dbReference type="ARBA" id="ARBA00022490"/>
    </source>
</evidence>
<dbReference type="GO" id="GO:0005912">
    <property type="term" value="C:adherens junction"/>
    <property type="evidence" value="ECO:0007669"/>
    <property type="project" value="TreeGrafter"/>
</dbReference>
<dbReference type="InterPro" id="IPR001478">
    <property type="entry name" value="PDZ"/>
</dbReference>
<dbReference type="SUPFAM" id="SSF50156">
    <property type="entry name" value="PDZ domain-like"/>
    <property type="match status" value="1"/>
</dbReference>
<dbReference type="GO" id="GO:0051371">
    <property type="term" value="F:muscle alpha-actinin binding"/>
    <property type="evidence" value="ECO:0007669"/>
    <property type="project" value="TreeGrafter"/>
</dbReference>
<proteinExistence type="predicted"/>
<dbReference type="Gene3D" id="2.30.42.10">
    <property type="match status" value="1"/>
</dbReference>
<evidence type="ECO:0000313" key="6">
    <source>
        <dbReference type="Ensembl" id="ENSPTXP00000025898.1"/>
    </source>
</evidence>
<protein>
    <submittedName>
        <fullName evidence="6">LIM domain binding 3</fullName>
    </submittedName>
</protein>
<dbReference type="GeneTree" id="ENSGT00940000154877"/>
<keyword evidence="3" id="KW-0862">Zinc</keyword>
<dbReference type="PANTHER" id="PTHR24214:SF9">
    <property type="entry name" value="LIM DOMAIN-BINDING PROTEIN 3"/>
    <property type="match status" value="1"/>
</dbReference>
<keyword evidence="2" id="KW-0963">Cytoplasm</keyword>
<organism evidence="6 7">
    <name type="scientific">Pseudonaja textilis</name>
    <name type="common">Eastern brown snake</name>
    <dbReference type="NCBI Taxonomy" id="8673"/>
    <lineage>
        <taxon>Eukaryota</taxon>
        <taxon>Metazoa</taxon>
        <taxon>Chordata</taxon>
        <taxon>Craniata</taxon>
        <taxon>Vertebrata</taxon>
        <taxon>Euteleostomi</taxon>
        <taxon>Lepidosauria</taxon>
        <taxon>Squamata</taxon>
        <taxon>Bifurcata</taxon>
        <taxon>Unidentata</taxon>
        <taxon>Episquamata</taxon>
        <taxon>Toxicofera</taxon>
        <taxon>Serpentes</taxon>
        <taxon>Colubroidea</taxon>
        <taxon>Elapidae</taxon>
        <taxon>Hydrophiinae</taxon>
        <taxon>Pseudonaja</taxon>
    </lineage>
</organism>
<reference evidence="6" key="1">
    <citation type="submission" date="2025-08" db="UniProtKB">
        <authorList>
            <consortium name="Ensembl"/>
        </authorList>
    </citation>
    <scope>IDENTIFICATION</scope>
</reference>
<sequence length="234" mass="25707">MTQGDMVIAIDGVNTDGMTHLEAQNLIKSANYNLNLTLQKSKRPVPMQTSIPRIDSPMPVIPHQKVVTNPMTNTEYVERFNPNVLKDSALSTHKPIEVKGPGGKATIIHAQYNTPISMYSQDAIMDAIAGQAQAQGGEFAGNLPVKDPHVDSASPVYQAVLKTQNKSEEDLDDWSRRSSNLQSKSFRVLAQMTGTEYMQDPDEDALRRSSGKKHVAVATENSFHHQAATSTSYQ</sequence>
<dbReference type="GO" id="GO:0030036">
    <property type="term" value="P:actin cytoskeleton organization"/>
    <property type="evidence" value="ECO:0007669"/>
    <property type="project" value="TreeGrafter"/>
</dbReference>
<evidence type="ECO:0000256" key="4">
    <source>
        <dbReference type="SAM" id="MobiDB-lite"/>
    </source>
</evidence>
<feature type="region of interest" description="Disordered" evidence="4">
    <location>
        <begin position="200"/>
        <end position="234"/>
    </location>
</feature>
<dbReference type="PROSITE" id="PS50106">
    <property type="entry name" value="PDZ"/>
    <property type="match status" value="1"/>
</dbReference>
<evidence type="ECO:0000259" key="5">
    <source>
        <dbReference type="PROSITE" id="PS50106"/>
    </source>
</evidence>
<dbReference type="Pfam" id="PF15936">
    <property type="entry name" value="DUF4749"/>
    <property type="match status" value="1"/>
</dbReference>
<evidence type="ECO:0000313" key="7">
    <source>
        <dbReference type="Proteomes" id="UP000472273"/>
    </source>
</evidence>
<dbReference type="PANTHER" id="PTHR24214">
    <property type="entry name" value="PDZ AND LIM DOMAIN PROTEIN ZASP"/>
    <property type="match status" value="1"/>
</dbReference>
<keyword evidence="7" id="KW-1185">Reference proteome</keyword>
<gene>
    <name evidence="6" type="primary">LDB3</name>
</gene>
<dbReference type="GO" id="GO:0031941">
    <property type="term" value="C:filamentous actin"/>
    <property type="evidence" value="ECO:0007669"/>
    <property type="project" value="TreeGrafter"/>
</dbReference>
<dbReference type="Ensembl" id="ENSPTXT00000026700.1">
    <property type="protein sequence ID" value="ENSPTXP00000025898.1"/>
    <property type="gene ID" value="ENSPTXG00000017984.1"/>
</dbReference>
<dbReference type="AlphaFoldDB" id="A0A670ZSY5"/>
<dbReference type="Proteomes" id="UP000472273">
    <property type="component" value="Unplaced"/>
</dbReference>
<keyword evidence="3" id="KW-0479">Metal-binding</keyword>
<dbReference type="InterPro" id="IPR006643">
    <property type="entry name" value="Zasp-like_motif"/>
</dbReference>
<dbReference type="GO" id="GO:0030018">
    <property type="term" value="C:Z disc"/>
    <property type="evidence" value="ECO:0007669"/>
    <property type="project" value="UniProtKB-SubCell"/>
</dbReference>
<dbReference type="InterPro" id="IPR031847">
    <property type="entry name" value="PDLI1-4/Zasp-like_mid"/>
</dbReference>
<comment type="subcellular location">
    <subcellularLocation>
        <location evidence="1">Cytoplasm</location>
        <location evidence="1">Myofibril</location>
        <location evidence="1">Sarcomere</location>
        <location evidence="1">Z line</location>
    </subcellularLocation>
</comment>
<dbReference type="InterPro" id="IPR050604">
    <property type="entry name" value="PDZ-LIM_domain"/>
</dbReference>
<dbReference type="SMART" id="SM00735">
    <property type="entry name" value="ZM"/>
    <property type="match status" value="1"/>
</dbReference>
<evidence type="ECO:0000256" key="1">
    <source>
        <dbReference type="ARBA" id="ARBA00004216"/>
    </source>
</evidence>
<dbReference type="GO" id="GO:0007507">
    <property type="term" value="P:heart development"/>
    <property type="evidence" value="ECO:0007669"/>
    <property type="project" value="TreeGrafter"/>
</dbReference>
<dbReference type="GO" id="GO:0003779">
    <property type="term" value="F:actin binding"/>
    <property type="evidence" value="ECO:0007669"/>
    <property type="project" value="TreeGrafter"/>
</dbReference>
<feature type="domain" description="PDZ" evidence="5">
    <location>
        <begin position="1"/>
        <end position="42"/>
    </location>
</feature>
<keyword evidence="3" id="KW-0440">LIM domain</keyword>
<dbReference type="Pfam" id="PF00595">
    <property type="entry name" value="PDZ"/>
    <property type="match status" value="1"/>
</dbReference>
<dbReference type="GO" id="GO:0001725">
    <property type="term" value="C:stress fiber"/>
    <property type="evidence" value="ECO:0007669"/>
    <property type="project" value="TreeGrafter"/>
</dbReference>
<reference evidence="6" key="2">
    <citation type="submission" date="2025-09" db="UniProtKB">
        <authorList>
            <consortium name="Ensembl"/>
        </authorList>
    </citation>
    <scope>IDENTIFICATION</scope>
</reference>
<evidence type="ECO:0000256" key="3">
    <source>
        <dbReference type="ARBA" id="ARBA00023038"/>
    </source>
</evidence>
<accession>A0A670ZSY5</accession>
<dbReference type="InterPro" id="IPR036034">
    <property type="entry name" value="PDZ_sf"/>
</dbReference>
<dbReference type="GO" id="GO:0061061">
    <property type="term" value="P:muscle structure development"/>
    <property type="evidence" value="ECO:0007669"/>
    <property type="project" value="TreeGrafter"/>
</dbReference>
<name>A0A670ZSY5_PSETE</name>